<evidence type="ECO:0008006" key="3">
    <source>
        <dbReference type="Google" id="ProtNLM"/>
    </source>
</evidence>
<gene>
    <name evidence="1" type="ordered locus">Kole_0881</name>
</gene>
<dbReference type="OrthoDB" id="49473at2"/>
<proteinExistence type="predicted"/>
<dbReference type="EMBL" id="CP001634">
    <property type="protein sequence ID" value="ACR79590.1"/>
    <property type="molecule type" value="Genomic_DNA"/>
</dbReference>
<keyword evidence="2" id="KW-1185">Reference proteome</keyword>
<dbReference type="CDD" id="cd16913">
    <property type="entry name" value="YkuD_like"/>
    <property type="match status" value="1"/>
</dbReference>
<evidence type="ECO:0000313" key="2">
    <source>
        <dbReference type="Proteomes" id="UP000002382"/>
    </source>
</evidence>
<dbReference type="KEGG" id="kol:Kole_0881"/>
<dbReference type="GO" id="GO:0016740">
    <property type="term" value="F:transferase activity"/>
    <property type="evidence" value="ECO:0007669"/>
    <property type="project" value="InterPro"/>
</dbReference>
<dbReference type="HOGENOM" id="CLU_1041240_0_0_0"/>
<organism evidence="1 2">
    <name type="scientific">Kosmotoga olearia (strain ATCC BAA-1733 / DSM 21960 / TBF 19.5.1)</name>
    <dbReference type="NCBI Taxonomy" id="521045"/>
    <lineage>
        <taxon>Bacteria</taxon>
        <taxon>Thermotogati</taxon>
        <taxon>Thermotogota</taxon>
        <taxon>Thermotogae</taxon>
        <taxon>Kosmotogales</taxon>
        <taxon>Kosmotogaceae</taxon>
        <taxon>Kosmotoga</taxon>
    </lineage>
</organism>
<protein>
    <recommendedName>
        <fullName evidence="3">YkuD domain-containing protein</fullName>
    </recommendedName>
</protein>
<dbReference type="InterPro" id="IPR005490">
    <property type="entry name" value="LD_TPept_cat_dom"/>
</dbReference>
<sequence>MQKKYFYDNPDFEFTITREISGFTLPEPFHRTIKPEMTGNDVWRAKYLLSRYLFYRGFGTPFPLDQKACLDFFDALIEFKKEEDIKEKHCGFETLKKLTKYAENSYYFFLKITLPDDRSKLGNLHLYDGEGNEIYSCLARGHGQHDSKTEESQKIENGDTPIGIYLSSYESGILKNTPEKFGPAGLFRLWQPLYGYALGIYKVNRDGILVHGGTKAKELRRSHGCVIIHDTDQIEIQKKMIELNHPFLLPSHYVQFYTGIVFVERMI</sequence>
<name>C5CGK8_KOSOT</name>
<dbReference type="Proteomes" id="UP000002382">
    <property type="component" value="Chromosome"/>
</dbReference>
<evidence type="ECO:0000313" key="1">
    <source>
        <dbReference type="EMBL" id="ACR79590.1"/>
    </source>
</evidence>
<accession>C5CGK8</accession>
<dbReference type="eggNOG" id="COG1376">
    <property type="taxonomic scope" value="Bacteria"/>
</dbReference>
<dbReference type="AlphaFoldDB" id="C5CGK8"/>
<reference evidence="1 2" key="2">
    <citation type="journal article" date="2011" name="J. Bacteriol.">
        <title>Genome Sequence of Kosmotoga olearia Strain TBF 19.5.1, a Thermophilic Bacterium with a Wide Growth Temperature Range, Isolated from the Troll B Oil Platform in the North Sea.</title>
        <authorList>
            <person name="Swithers K.S."/>
            <person name="Dipippo J.L."/>
            <person name="Bruce D.C."/>
            <person name="Detter C."/>
            <person name="Tapia R."/>
            <person name="Han S."/>
            <person name="Goodwin L.A."/>
            <person name="Han J."/>
            <person name="Woyke T."/>
            <person name="Pitluck S."/>
            <person name="Pennacchio L."/>
            <person name="Nolan M."/>
            <person name="Mikhailova N."/>
            <person name="Land M.L."/>
            <person name="Nesbo C.L."/>
            <person name="Gogarten J.P."/>
            <person name="Noll K.M."/>
        </authorList>
    </citation>
    <scope>NUCLEOTIDE SEQUENCE [LARGE SCALE GENOMIC DNA]</scope>
    <source>
        <strain evidence="2">ATCC BAA-1733 / DSM 21960 / TBF 19.5.1</strain>
    </source>
</reference>
<reference evidence="1 2" key="1">
    <citation type="submission" date="2009-06" db="EMBL/GenBank/DDBJ databases">
        <title>Complete sequence of Thermotogales bacterium TBF 19.5.1.</title>
        <authorList>
            <consortium name="US DOE Joint Genome Institute"/>
            <person name="Lucas S."/>
            <person name="Copeland A."/>
            <person name="Lapidus A."/>
            <person name="Glavina del Rio T."/>
            <person name="Tice H."/>
            <person name="Bruce D."/>
            <person name="Goodwin L."/>
            <person name="Pitluck S."/>
            <person name="Chertkov O."/>
            <person name="Brettin T."/>
            <person name="Detter J.C."/>
            <person name="Han C."/>
            <person name="Schmutz J."/>
            <person name="Larimer F."/>
            <person name="Land M."/>
            <person name="Hauser L."/>
            <person name="Kyrpides N."/>
            <person name="Ovchinnikova G."/>
            <person name="Noll K."/>
        </authorList>
    </citation>
    <scope>NUCLEOTIDE SEQUENCE [LARGE SCALE GENOMIC DNA]</scope>
    <source>
        <strain evidence="2">ATCC BAA-1733 / DSM 21960 / TBF 19.5.1</strain>
    </source>
</reference>
<dbReference type="RefSeq" id="WP_015868252.1">
    <property type="nucleotide sequence ID" value="NC_012785.1"/>
</dbReference>